<evidence type="ECO:0000256" key="1">
    <source>
        <dbReference type="ARBA" id="ARBA00022658"/>
    </source>
</evidence>
<reference evidence="7 8" key="1">
    <citation type="journal article" date="2014" name="Genome Biol. Evol.">
        <title>The secreted proteins of Achlya hypogyna and Thraustotheca clavata identify the ancestral oomycete secretome and reveal gene acquisitions by horizontal gene transfer.</title>
        <authorList>
            <person name="Misner I."/>
            <person name="Blouin N."/>
            <person name="Leonard G."/>
            <person name="Richards T.A."/>
            <person name="Lane C.E."/>
        </authorList>
    </citation>
    <scope>NUCLEOTIDE SEQUENCE [LARGE SCALE GENOMIC DNA]</scope>
    <source>
        <strain evidence="7 8">ATCC 48635</strain>
    </source>
</reference>
<dbReference type="SUPFAM" id="SSF50729">
    <property type="entry name" value="PH domain-like"/>
    <property type="match status" value="1"/>
</dbReference>
<dbReference type="PANTHER" id="PTHR23113:SF99">
    <property type="entry name" value="RASGEF DOMAIN-CONTAINING PROTEIN"/>
    <property type="match status" value="1"/>
</dbReference>
<dbReference type="InterPro" id="IPR001849">
    <property type="entry name" value="PH_domain"/>
</dbReference>
<name>A0A1V9YAA9_ACHHY</name>
<dbReference type="InterPro" id="IPR001895">
    <property type="entry name" value="RASGEF_cat_dom"/>
</dbReference>
<dbReference type="InterPro" id="IPR011993">
    <property type="entry name" value="PH-like_dom_sf"/>
</dbReference>
<dbReference type="SUPFAM" id="SSF48366">
    <property type="entry name" value="Ras GEF"/>
    <property type="match status" value="1"/>
</dbReference>
<feature type="region of interest" description="Disordered" evidence="4">
    <location>
        <begin position="1239"/>
        <end position="1258"/>
    </location>
</feature>
<dbReference type="GO" id="GO:0005085">
    <property type="term" value="F:guanyl-nucleotide exchange factor activity"/>
    <property type="evidence" value="ECO:0007669"/>
    <property type="project" value="UniProtKB-KW"/>
</dbReference>
<dbReference type="GO" id="GO:0007264">
    <property type="term" value="P:small GTPase-mediated signal transduction"/>
    <property type="evidence" value="ECO:0007669"/>
    <property type="project" value="InterPro"/>
</dbReference>
<dbReference type="SMART" id="SM00233">
    <property type="entry name" value="PH"/>
    <property type="match status" value="1"/>
</dbReference>
<dbReference type="Pfam" id="PF00617">
    <property type="entry name" value="RasGEF"/>
    <property type="match status" value="1"/>
</dbReference>
<feature type="domain" description="Ras-GEF" evidence="6">
    <location>
        <begin position="1012"/>
        <end position="1235"/>
    </location>
</feature>
<dbReference type="InterPro" id="IPR036770">
    <property type="entry name" value="Ankyrin_rpt-contain_sf"/>
</dbReference>
<dbReference type="SUPFAM" id="SSF109993">
    <property type="entry name" value="VPS9 domain"/>
    <property type="match status" value="1"/>
</dbReference>
<evidence type="ECO:0000313" key="7">
    <source>
        <dbReference type="EMBL" id="OQR82670.1"/>
    </source>
</evidence>
<dbReference type="SMART" id="SM00147">
    <property type="entry name" value="RasGEF"/>
    <property type="match status" value="1"/>
</dbReference>
<dbReference type="Gene3D" id="1.10.840.10">
    <property type="entry name" value="Ras guanine-nucleotide exchange factors catalytic domain"/>
    <property type="match status" value="1"/>
</dbReference>
<gene>
    <name evidence="7" type="ORF">ACHHYP_15644</name>
</gene>
<dbReference type="Gene3D" id="1.25.40.20">
    <property type="entry name" value="Ankyrin repeat-containing domain"/>
    <property type="match status" value="2"/>
</dbReference>
<feature type="repeat" description="ANK" evidence="2">
    <location>
        <begin position="674"/>
        <end position="706"/>
    </location>
</feature>
<evidence type="ECO:0000256" key="4">
    <source>
        <dbReference type="SAM" id="MobiDB-lite"/>
    </source>
</evidence>
<dbReference type="OrthoDB" id="546434at2759"/>
<evidence type="ECO:0000259" key="5">
    <source>
        <dbReference type="PROSITE" id="PS50003"/>
    </source>
</evidence>
<dbReference type="PROSITE" id="PS50003">
    <property type="entry name" value="PH_DOMAIN"/>
    <property type="match status" value="1"/>
</dbReference>
<dbReference type="InterPro" id="IPR023578">
    <property type="entry name" value="Ras_GEF_dom_sf"/>
</dbReference>
<evidence type="ECO:0008006" key="9">
    <source>
        <dbReference type="Google" id="ProtNLM"/>
    </source>
</evidence>
<evidence type="ECO:0000256" key="3">
    <source>
        <dbReference type="PROSITE-ProRule" id="PRU00168"/>
    </source>
</evidence>
<dbReference type="InterPro" id="IPR036034">
    <property type="entry name" value="PDZ_sf"/>
</dbReference>
<organism evidence="7 8">
    <name type="scientific">Achlya hypogyna</name>
    <name type="common">Oomycete</name>
    <name type="synonym">Protoachlya hypogyna</name>
    <dbReference type="NCBI Taxonomy" id="1202772"/>
    <lineage>
        <taxon>Eukaryota</taxon>
        <taxon>Sar</taxon>
        <taxon>Stramenopiles</taxon>
        <taxon>Oomycota</taxon>
        <taxon>Saprolegniomycetes</taxon>
        <taxon>Saprolegniales</taxon>
        <taxon>Achlyaceae</taxon>
        <taxon>Achlya</taxon>
    </lineage>
</organism>
<protein>
    <recommendedName>
        <fullName evidence="9">Ras-specific guanine nucleotide-releasing factor</fullName>
    </recommendedName>
</protein>
<dbReference type="PROSITE" id="PS50009">
    <property type="entry name" value="RASGEF_CAT"/>
    <property type="match status" value="1"/>
</dbReference>
<dbReference type="EMBL" id="JNBR01002425">
    <property type="protein sequence ID" value="OQR82670.1"/>
    <property type="molecule type" value="Genomic_DNA"/>
</dbReference>
<evidence type="ECO:0000313" key="8">
    <source>
        <dbReference type="Proteomes" id="UP000243579"/>
    </source>
</evidence>
<dbReference type="SUPFAM" id="SSF48403">
    <property type="entry name" value="Ankyrin repeat"/>
    <property type="match status" value="1"/>
</dbReference>
<evidence type="ECO:0000256" key="2">
    <source>
        <dbReference type="PROSITE-ProRule" id="PRU00023"/>
    </source>
</evidence>
<dbReference type="PANTHER" id="PTHR23113">
    <property type="entry name" value="GUANINE NUCLEOTIDE EXCHANGE FACTOR"/>
    <property type="match status" value="1"/>
</dbReference>
<feature type="domain" description="PH" evidence="5">
    <location>
        <begin position="82"/>
        <end position="181"/>
    </location>
</feature>
<dbReference type="InterPro" id="IPR036964">
    <property type="entry name" value="RASGEF_cat_dom_sf"/>
</dbReference>
<dbReference type="SMART" id="SM00248">
    <property type="entry name" value="ANK"/>
    <property type="match status" value="4"/>
</dbReference>
<dbReference type="InterPro" id="IPR008937">
    <property type="entry name" value="Ras-like_GEF"/>
</dbReference>
<sequence length="1289" mass="141374">MAACVGSSTGRDLLRDLWSFEEDEESAKKRLSGSSSCPRSPNPLLLIQTHDDSDSDDDIKAYGGLDNGLRGLDLTVSPSASMVLKEGWLVKRGHNWHTWKTRWFVLYRDARLVYYKNPKLRRVKGCVRLDDGIVKVQFADTFQTKRPYCFQVVKGYYVLLCSSTSRTEADAWVHALRRVRSLSPSDTEGPVSLTSLVPNEAAVAATLASAQHARAIERQIELFILRATTTVAGNNPLTPQALLRFVSDLETQIMQSIFLSSDATTRLAVRYYIEDKVFLPLIELFYAGLTRTVAAPSPAHVQRLRNLPSHRLNPTDVDWSFAINSLSTLDTVSLPSHKLWVLMETIAWVAETLRQAAPDADDAVLQRVLAYVVVHAAIDDLAGAAQLLQWTHEHLPRCGHDADAVHLDAFICALAWLQGYTGAADTLAIAVTTLPFSTPELGLQLSAIVGDRGARVAGIKKHSQASLCPALCPDLVLLGINETLVAQWTLADTVDCLRAAALPKRLVFVSGTDYEKLVGSPDFDAYLACVAASRGDLPGLLALVYEHSDGLLRRQCRWDRRHLVAGLPWLPPSHDTPLHAAVVGGHAAVVAELLDEFEVSPVLVNAAGQTPLHVLRSHVPEIAPALVAVEPATLNAPDPRGCTPLMLQCSAGNVEGVVTLLGLGADLRTVAWASGTTALAEAVVAGHADLVDLCLLRGANVRHANLDGDTPLHLAARTCLPRVIERLIAGGAVLTAQNRLGQSPAAVLLAHPPPTPKALLECLALLATPATLELADLWGRHLVHIASQLPVGLKGAMELLLLRGANGHAVDLFGDTPREYRKHSKDHGAYVPPTAFMRHLNVTLVQAAEASPRLQLQSGRVEDLFTYLIADKSMRLSEMLAFVLNCNTYTEPTALLALLHAKLTQNSKGLKKAWSVANFQRDPCCGAAYFLVVTAYFFPTLVASAEFSCCWELVSSVPIATRVAALERYYRGPAPTPLYADLYDHMTDMYGGKPQYTGCRPHLARLDVTTTRALDFARQCTLVAHAVFAQIPIRELLQPKCAHKGFLSARHWFQHLSALVINYVLAEETPVDRARVVGFFIDVAEICFESLQNFDTFVAILYALQSTAIFRLKRTMANLPPATAAKLTKYQVYTQNGSRDMNRVMKTVKPPCMPYLGLYLQNIVGLNELPKYEEESIVNFNRLRLLGSLAQDLLSYQSTPFPITSSRKIEELLHVDLAYTTDEARFDRSHAVESRSSIDAFEAESETPRRSSLSRDSIDSTSSIFPRLRFSSFSSKRDRTSSASGLVWV</sequence>
<dbReference type="Proteomes" id="UP000243579">
    <property type="component" value="Unassembled WGS sequence"/>
</dbReference>
<dbReference type="Gene3D" id="2.30.29.30">
    <property type="entry name" value="Pleckstrin-homology domain (PH domain)/Phosphotyrosine-binding domain (PTB)"/>
    <property type="match status" value="1"/>
</dbReference>
<feature type="repeat" description="ANK" evidence="2">
    <location>
        <begin position="707"/>
        <end position="739"/>
    </location>
</feature>
<dbReference type="Pfam" id="PF00169">
    <property type="entry name" value="PH"/>
    <property type="match status" value="1"/>
</dbReference>
<dbReference type="InterPro" id="IPR037191">
    <property type="entry name" value="VPS9_dom_sf"/>
</dbReference>
<dbReference type="STRING" id="1202772.A0A1V9YAA9"/>
<comment type="caution">
    <text evidence="7">The sequence shown here is derived from an EMBL/GenBank/DDBJ whole genome shotgun (WGS) entry which is preliminary data.</text>
</comment>
<proteinExistence type="predicted"/>
<dbReference type="PROSITE" id="PS50297">
    <property type="entry name" value="ANK_REP_REGION"/>
    <property type="match status" value="2"/>
</dbReference>
<keyword evidence="8" id="KW-1185">Reference proteome</keyword>
<keyword evidence="1 3" id="KW-0344">Guanine-nucleotide releasing factor</keyword>
<dbReference type="Pfam" id="PF12796">
    <property type="entry name" value="Ank_2"/>
    <property type="match status" value="1"/>
</dbReference>
<evidence type="ECO:0000259" key="6">
    <source>
        <dbReference type="PROSITE" id="PS50009"/>
    </source>
</evidence>
<dbReference type="InterPro" id="IPR002110">
    <property type="entry name" value="Ankyrin_rpt"/>
</dbReference>
<keyword evidence="2" id="KW-0040">ANK repeat</keyword>
<dbReference type="SUPFAM" id="SSF50156">
    <property type="entry name" value="PDZ domain-like"/>
    <property type="match status" value="1"/>
</dbReference>
<dbReference type="PROSITE" id="PS50088">
    <property type="entry name" value="ANK_REPEAT"/>
    <property type="match status" value="2"/>
</dbReference>
<accession>A0A1V9YAA9</accession>